<dbReference type="RefSeq" id="WP_138124042.1">
    <property type="nucleotide sequence ID" value="NZ_SWLG01000004.1"/>
</dbReference>
<dbReference type="Gene3D" id="3.10.580.10">
    <property type="entry name" value="CBS-domain"/>
    <property type="match status" value="1"/>
</dbReference>
<dbReference type="AlphaFoldDB" id="A0A5R9FBS8"/>
<dbReference type="PANTHER" id="PTHR43080:SF2">
    <property type="entry name" value="CBS DOMAIN-CONTAINING PROTEIN"/>
    <property type="match status" value="1"/>
</dbReference>
<proteinExistence type="predicted"/>
<dbReference type="PROSITE" id="PS51371">
    <property type="entry name" value="CBS"/>
    <property type="match status" value="2"/>
</dbReference>
<dbReference type="PANTHER" id="PTHR43080">
    <property type="entry name" value="CBS DOMAIN-CONTAINING PROTEIN CBSX3, MITOCHONDRIAL"/>
    <property type="match status" value="1"/>
</dbReference>
<evidence type="ECO:0000256" key="1">
    <source>
        <dbReference type="ARBA" id="ARBA00023122"/>
    </source>
</evidence>
<accession>A0A5R9FBS8</accession>
<evidence type="ECO:0000256" key="3">
    <source>
        <dbReference type="SAM" id="MobiDB-lite"/>
    </source>
</evidence>
<feature type="domain" description="CBS" evidence="4">
    <location>
        <begin position="9"/>
        <end position="65"/>
    </location>
</feature>
<keyword evidence="6" id="KW-1185">Reference proteome</keyword>
<protein>
    <submittedName>
        <fullName evidence="5">CBS domain-containing protein</fullName>
    </submittedName>
</protein>
<dbReference type="EMBL" id="SWLG01000004">
    <property type="protein sequence ID" value="TLS38004.1"/>
    <property type="molecule type" value="Genomic_DNA"/>
</dbReference>
<name>A0A5R9FBS8_9BACL</name>
<dbReference type="SMART" id="SM00116">
    <property type="entry name" value="CBS"/>
    <property type="match status" value="2"/>
</dbReference>
<evidence type="ECO:0000313" key="5">
    <source>
        <dbReference type="EMBL" id="TLS38004.1"/>
    </source>
</evidence>
<evidence type="ECO:0000313" key="6">
    <source>
        <dbReference type="Proteomes" id="UP000308230"/>
    </source>
</evidence>
<feature type="domain" description="CBS" evidence="4">
    <location>
        <begin position="73"/>
        <end position="128"/>
    </location>
</feature>
<dbReference type="InterPro" id="IPR000644">
    <property type="entry name" value="CBS_dom"/>
</dbReference>
<dbReference type="InterPro" id="IPR051257">
    <property type="entry name" value="Diverse_CBS-Domain"/>
</dbReference>
<dbReference type="InterPro" id="IPR046342">
    <property type="entry name" value="CBS_dom_sf"/>
</dbReference>
<dbReference type="OrthoDB" id="9802114at2"/>
<dbReference type="Proteomes" id="UP000308230">
    <property type="component" value="Unassembled WGS sequence"/>
</dbReference>
<dbReference type="Pfam" id="PF00571">
    <property type="entry name" value="CBS"/>
    <property type="match status" value="2"/>
</dbReference>
<gene>
    <name evidence="5" type="ORF">FCL54_05510</name>
</gene>
<dbReference type="CDD" id="cd04622">
    <property type="entry name" value="CBS_pair_HRP1_like"/>
    <property type="match status" value="1"/>
</dbReference>
<dbReference type="SUPFAM" id="SSF54631">
    <property type="entry name" value="CBS-domain pair"/>
    <property type="match status" value="1"/>
</dbReference>
<organism evidence="5 6">
    <name type="scientific">Exobacillus caeni</name>
    <dbReference type="NCBI Taxonomy" id="2574798"/>
    <lineage>
        <taxon>Bacteria</taxon>
        <taxon>Bacillati</taxon>
        <taxon>Bacillota</taxon>
        <taxon>Bacilli</taxon>
        <taxon>Bacillales</taxon>
        <taxon>Guptibacillaceae</taxon>
        <taxon>Exobacillus</taxon>
    </lineage>
</organism>
<evidence type="ECO:0000256" key="2">
    <source>
        <dbReference type="PROSITE-ProRule" id="PRU00703"/>
    </source>
</evidence>
<evidence type="ECO:0000259" key="4">
    <source>
        <dbReference type="PROSITE" id="PS51371"/>
    </source>
</evidence>
<comment type="caution">
    <text evidence="5">The sequence shown here is derived from an EMBL/GenBank/DDBJ whole genome shotgun (WGS) entry which is preliminary data.</text>
</comment>
<feature type="compositionally biased region" description="Polar residues" evidence="3">
    <location>
        <begin position="123"/>
        <end position="141"/>
    </location>
</feature>
<sequence length="155" mass="16257">MQNNLQNVMASQVVSISPTQSIQEAAALMSQYNIGSLPVVENGQLRGIVTDRDITLRATASGGDGKTTVSQCMTSNVVSATPDMTTDQAAALMAQNQIRRLPVVQNNQLVGYVALGDLATKTPQQQEAGQALSSISVPSEPQQGQNGTPGQGQFQ</sequence>
<feature type="compositionally biased region" description="Low complexity" evidence="3">
    <location>
        <begin position="142"/>
        <end position="155"/>
    </location>
</feature>
<reference evidence="5 6" key="1">
    <citation type="submission" date="2019-04" db="EMBL/GenBank/DDBJ databases">
        <title>Bacillus caeni sp. nov., a bacterium isolated from mangrove sediment.</title>
        <authorList>
            <person name="Huang H."/>
            <person name="Mo K."/>
            <person name="Hu Y."/>
        </authorList>
    </citation>
    <scope>NUCLEOTIDE SEQUENCE [LARGE SCALE GENOMIC DNA]</scope>
    <source>
        <strain evidence="5 6">HB172195</strain>
    </source>
</reference>
<feature type="region of interest" description="Disordered" evidence="3">
    <location>
        <begin position="123"/>
        <end position="155"/>
    </location>
</feature>
<keyword evidence="1 2" id="KW-0129">CBS domain</keyword>